<comment type="caution">
    <text evidence="6">The sequence shown here is derived from an EMBL/GenBank/DDBJ whole genome shotgun (WGS) entry which is preliminary data.</text>
</comment>
<dbReference type="EMBL" id="AZST01000099">
    <property type="protein sequence ID" value="KEP52548.1"/>
    <property type="molecule type" value="Genomic_DNA"/>
</dbReference>
<dbReference type="Proteomes" id="UP000027456">
    <property type="component" value="Unassembled WGS sequence"/>
</dbReference>
<dbReference type="InterPro" id="IPR036322">
    <property type="entry name" value="WD40_repeat_dom_sf"/>
</dbReference>
<gene>
    <name evidence="6" type="ORF">V565_043570</name>
</gene>
<feature type="repeat" description="WD" evidence="3">
    <location>
        <begin position="1081"/>
        <end position="1122"/>
    </location>
</feature>
<dbReference type="InterPro" id="IPR015943">
    <property type="entry name" value="WD40/YVTN_repeat-like_dom_sf"/>
</dbReference>
<dbReference type="PROSITE" id="PS50082">
    <property type="entry name" value="WD_REPEATS_2"/>
    <property type="match status" value="6"/>
</dbReference>
<dbReference type="Pfam" id="PF00400">
    <property type="entry name" value="WD40"/>
    <property type="match status" value="6"/>
</dbReference>
<feature type="domain" description="NACHT" evidence="5">
    <location>
        <begin position="287"/>
        <end position="432"/>
    </location>
</feature>
<keyword evidence="7" id="KW-1185">Reference proteome</keyword>
<feature type="repeat" description="WD" evidence="3">
    <location>
        <begin position="1038"/>
        <end position="1079"/>
    </location>
</feature>
<evidence type="ECO:0000256" key="1">
    <source>
        <dbReference type="ARBA" id="ARBA00022574"/>
    </source>
</evidence>
<evidence type="ECO:0000313" key="7">
    <source>
        <dbReference type="Proteomes" id="UP000027456"/>
    </source>
</evidence>
<dbReference type="InterPro" id="IPR001680">
    <property type="entry name" value="WD40_rpt"/>
</dbReference>
<dbReference type="PROSITE" id="PS50837">
    <property type="entry name" value="NACHT"/>
    <property type="match status" value="1"/>
</dbReference>
<dbReference type="InterPro" id="IPR020472">
    <property type="entry name" value="WD40_PAC1"/>
</dbReference>
<accession>A0A074S6P8</accession>
<reference evidence="6 7" key="1">
    <citation type="submission" date="2013-12" db="EMBL/GenBank/DDBJ databases">
        <authorList>
            <person name="Cubeta M."/>
            <person name="Pakala S."/>
            <person name="Fedorova N."/>
            <person name="Thomas E."/>
            <person name="Dean R."/>
            <person name="Jabaji S."/>
            <person name="Neate S."/>
            <person name="Toda T."/>
            <person name="Tavantzis S."/>
            <person name="Vilgalys R."/>
            <person name="Bharathan N."/>
            <person name="Pakala S."/>
            <person name="Losada L.S."/>
            <person name="Zafar N."/>
            <person name="Nierman W."/>
        </authorList>
    </citation>
    <scope>NUCLEOTIDE SEQUENCE [LARGE SCALE GENOMIC DNA]</scope>
    <source>
        <strain evidence="6 7">123E</strain>
    </source>
</reference>
<feature type="compositionally biased region" description="Low complexity" evidence="4">
    <location>
        <begin position="55"/>
        <end position="65"/>
    </location>
</feature>
<dbReference type="PANTHER" id="PTHR19879">
    <property type="entry name" value="TRANSCRIPTION INITIATION FACTOR TFIID"/>
    <property type="match status" value="1"/>
</dbReference>
<dbReference type="InterPro" id="IPR019775">
    <property type="entry name" value="WD40_repeat_CS"/>
</dbReference>
<dbReference type="HOGENOM" id="CLU_000288_6_3_1"/>
<dbReference type="Gene3D" id="2.130.10.10">
    <property type="entry name" value="YVTN repeat-like/Quinoprotein amine dehydrogenase"/>
    <property type="match status" value="5"/>
</dbReference>
<dbReference type="SUPFAM" id="SSF50978">
    <property type="entry name" value="WD40 repeat-like"/>
    <property type="match status" value="1"/>
</dbReference>
<dbReference type="OrthoDB" id="3143883at2759"/>
<keyword evidence="2" id="KW-0677">Repeat</keyword>
<keyword evidence="1 3" id="KW-0853">WD repeat</keyword>
<protein>
    <submittedName>
        <fullName evidence="6">Putative vegetative incompatibility protein HET-E-1</fullName>
    </submittedName>
</protein>
<dbReference type="Gene3D" id="3.40.50.300">
    <property type="entry name" value="P-loop containing nucleotide triphosphate hydrolases"/>
    <property type="match status" value="1"/>
</dbReference>
<dbReference type="SMART" id="SM00320">
    <property type="entry name" value="WD40"/>
    <property type="match status" value="10"/>
</dbReference>
<feature type="region of interest" description="Disordered" evidence="4">
    <location>
        <begin position="1"/>
        <end position="79"/>
    </location>
</feature>
<evidence type="ECO:0000256" key="2">
    <source>
        <dbReference type="ARBA" id="ARBA00022737"/>
    </source>
</evidence>
<dbReference type="PANTHER" id="PTHR19879:SF9">
    <property type="entry name" value="TRANSCRIPTION INITIATION FACTOR TFIID SUBUNIT 5"/>
    <property type="match status" value="1"/>
</dbReference>
<evidence type="ECO:0000259" key="5">
    <source>
        <dbReference type="PROSITE" id="PS50837"/>
    </source>
</evidence>
<sequence>MSSQSSGSKRKQTSRPNIGNLLHPGEWRNKRARSGSPPIPGTSTPGIGYSHSLTPSNPNSRSPSPMGHPGPSLTDHDSLNTSVQTSTVLTSITLQASGISNSAKSSTGSAWAGLEQALRALHVTTKICPPLASAVDKLTLCLPIFEAAAKNHRDYDELANGLKNMVHQLTRHLNGTVSEGIITTITGIAEAIRKEIESINMHQSRSLPRRMLGASDNEDDLIRRYRRIEQLFRQLQEQQLNDLHPAKLARFNSKLSTEVSRRGCTKDTRTKILEESIAWSENPDLAKVYWMNGMAGTGKTTIAYSLCERLETRKQLAASFFCTRASPECREAKHIIPTIAYQLARRFAPFRYSLCQQLKQDPDISTGQLSDQFDLLLKRPLLKAKDKLSNNLVIVIDALDECSDPHIVELFLDLLFRSVIELPVKFFVTSRPEPAIRNKMMPESERSRSILYLHEIELSLVQADIELYLREELGSIAPADEDITELAEHAGNLFIYAATAVRYIRPVGKAVNSKARLKVILAVSTESFTTLSAIDALYVTILTAAVDDEELSPDEKDQMRLVLQTAICACEPIPIHTLSVLSGLDDTDDVVAALQPLRSVLHVSEQSELVTTLHASFPDFMFSQARSGAFYCNKAAHNQLLAERCLNIMKAQLRFNICSIESSFIPNGRIPELGERVKKNISDELFYTCRFWVDHLSETNSPDTLLLQAHEFLCQRLLFWMEVMSIKKSVVTGIISLTKLNAWLSKMHRDTHTNILELASDAQGFVAGYALSPASAYAPHIYLSALPLSPPSSSVRFQYLPWFKGLIKVSGTIFARMEKASLGVWASTSSIRSATFLPNDGRIVLGDDEGRIFMQNAYDGKYIVQPFKAHKKVVTSLAVSSDDTQIVSGSNDRNLFIWNARDGSYISGPFKGHNNRVTSVAFSPDAAMIASGSDDRSVRIWNPHDVAMPARIFKGHKKEVKSVAFSPDGSRVISGSADHTIRLWDLSSGATIITLQGHTSAVSSVQFSPDGAHIISGSNDCSIRIWNTSDGSLFCQPPTKHSKRITSIAISPDGDRFVSGSLDCTIRIWDTHSGGLIAGPFEGHTGSVRSVGFSGDGVRIMSASDDATVRVWNAKDQGAQRDRDPRTIYGRSEISASCSQTHVAICDQAEPKPTKIHVWALRTIAHVVIPTNAEIRHLQFSLDGTRIYSLHASNAIYTWNAQTAELLDGPYCFTTLEKWDSVVCSADGTRVVTCCGNEAELWHVKPNHRIALRGTYSYWTKVIFTPDGSRFVAYNAGRRTSEVWDGASGARVAGPFPVEVLGLSPDGTHLCCWSRGGSIQLIHAETGGEIDIPQKYCPSSAMFTPDGLYVAKKQSDHTIGIWDTSGQAVASFNTGHGGFRDPELLGFSSDGWLLLSANHYGEGGGFYVWRIHIDCRPFGITSDGWIIDSQRRPMIWVPTEIRRSFSRYNGVIVSDRDEVSLSVDYSDMLVGDDWSQCYSPSSQSTSDVVT</sequence>
<dbReference type="Pfam" id="PF24883">
    <property type="entry name" value="NPHP3_N"/>
    <property type="match status" value="1"/>
</dbReference>
<feature type="repeat" description="WD" evidence="3">
    <location>
        <begin position="867"/>
        <end position="908"/>
    </location>
</feature>
<feature type="repeat" description="WD" evidence="3">
    <location>
        <begin position="995"/>
        <end position="1036"/>
    </location>
</feature>
<dbReference type="SUPFAM" id="SSF51004">
    <property type="entry name" value="C-terminal (heme d1) domain of cytochrome cd1-nitrite reductase"/>
    <property type="match status" value="1"/>
</dbReference>
<evidence type="ECO:0000313" key="6">
    <source>
        <dbReference type="EMBL" id="KEP52548.1"/>
    </source>
</evidence>
<dbReference type="InterPro" id="IPR011048">
    <property type="entry name" value="Haem_d1_sf"/>
</dbReference>
<dbReference type="PRINTS" id="PR00320">
    <property type="entry name" value="GPROTEINBRPT"/>
</dbReference>
<dbReference type="CDD" id="cd00200">
    <property type="entry name" value="WD40"/>
    <property type="match status" value="1"/>
</dbReference>
<evidence type="ECO:0000256" key="4">
    <source>
        <dbReference type="SAM" id="MobiDB-lite"/>
    </source>
</evidence>
<dbReference type="PROSITE" id="PS50294">
    <property type="entry name" value="WD_REPEATS_REGION"/>
    <property type="match status" value="6"/>
</dbReference>
<dbReference type="InterPro" id="IPR027417">
    <property type="entry name" value="P-loop_NTPase"/>
</dbReference>
<dbReference type="PROSITE" id="PS00678">
    <property type="entry name" value="WD_REPEATS_1"/>
    <property type="match status" value="3"/>
</dbReference>
<dbReference type="InterPro" id="IPR056884">
    <property type="entry name" value="NPHP3-like_N"/>
</dbReference>
<name>A0A074S6P8_9AGAM</name>
<organism evidence="6 7">
    <name type="scientific">Rhizoctonia solani 123E</name>
    <dbReference type="NCBI Taxonomy" id="1423351"/>
    <lineage>
        <taxon>Eukaryota</taxon>
        <taxon>Fungi</taxon>
        <taxon>Dikarya</taxon>
        <taxon>Basidiomycota</taxon>
        <taxon>Agaricomycotina</taxon>
        <taxon>Agaricomycetes</taxon>
        <taxon>Cantharellales</taxon>
        <taxon>Ceratobasidiaceae</taxon>
        <taxon>Rhizoctonia</taxon>
    </lineage>
</organism>
<dbReference type="SUPFAM" id="SSF52540">
    <property type="entry name" value="P-loop containing nucleoside triphosphate hydrolases"/>
    <property type="match status" value="1"/>
</dbReference>
<feature type="repeat" description="WD" evidence="3">
    <location>
        <begin position="953"/>
        <end position="994"/>
    </location>
</feature>
<dbReference type="STRING" id="1423351.A0A074S6P8"/>
<dbReference type="InterPro" id="IPR007111">
    <property type="entry name" value="NACHT_NTPase"/>
</dbReference>
<evidence type="ECO:0000256" key="3">
    <source>
        <dbReference type="PROSITE-ProRule" id="PRU00221"/>
    </source>
</evidence>
<proteinExistence type="predicted"/>
<feature type="repeat" description="WD" evidence="3">
    <location>
        <begin position="910"/>
        <end position="942"/>
    </location>
</feature>